<dbReference type="PANTHER" id="PTHR22763:SF162">
    <property type="entry name" value="TRANSMEMBRANE E3 UBIQUITIN-PROTEIN LIGASE 1"/>
    <property type="match status" value="1"/>
</dbReference>
<evidence type="ECO:0000313" key="17">
    <source>
        <dbReference type="Proteomes" id="UP001209540"/>
    </source>
</evidence>
<evidence type="ECO:0000256" key="13">
    <source>
        <dbReference type="ARBA" id="ARBA00023136"/>
    </source>
</evidence>
<evidence type="ECO:0000256" key="5">
    <source>
        <dbReference type="ARBA" id="ARBA00022679"/>
    </source>
</evidence>
<dbReference type="EC" id="2.3.2.27" evidence="4"/>
<feature type="transmembrane region" description="Helical" evidence="14">
    <location>
        <begin position="280"/>
        <end position="298"/>
    </location>
</feature>
<keyword evidence="8" id="KW-0732">Signal</keyword>
<evidence type="ECO:0000313" key="16">
    <source>
        <dbReference type="EMBL" id="KAI9246092.1"/>
    </source>
</evidence>
<sequence length="461" mass="52322">MVPTNESMISSRTALIEQIDKRVEELKSLSLWGDQIIDDRELPMSVNFGCVFEIFAQLEPVPSDVKLFQLLEYEKETENPQGISTIRPPPLKMSSVMYSPNCGLAMTSDDGVGTKLERYYSKAVSYATMAIILAIIQIFALIHQMEYTPTPSSVSNVSYWTIAMQSMMDGYLCLLHLTTAVVIETVFMPFATAAFFSFILVSVFGMRYLLLIWRIQRPESTRPSNNNNNDNPNTNRQEEQNTILPLANRPQTTPQPVSDPRHALLLFGLFLFYQTATRSAFVQSIIIGTLGFGFYSYWIPQIVRNIIRGCRRPLSRRYVIGMSITRLAIPLYFYGCPDNLIAHEPSPWIWALVAFVALQVLILFLQDILGPRFFVPEKYLPQTYNYHPILPAEDEENLQENGGKSSRHPRDCAICMLPVDTSPGGPPGLHVLGRAQYMLTPCQHLFHTDCLERVSIIILIY</sequence>
<evidence type="ECO:0000256" key="9">
    <source>
        <dbReference type="ARBA" id="ARBA00022771"/>
    </source>
</evidence>
<dbReference type="SUPFAM" id="SSF57850">
    <property type="entry name" value="RING/U-box"/>
    <property type="match status" value="1"/>
</dbReference>
<evidence type="ECO:0000256" key="10">
    <source>
        <dbReference type="ARBA" id="ARBA00022786"/>
    </source>
</evidence>
<comment type="subcellular location">
    <subcellularLocation>
        <location evidence="2">Endomembrane system</location>
        <topology evidence="2">Multi-pass membrane protein</topology>
    </subcellularLocation>
</comment>
<evidence type="ECO:0000256" key="1">
    <source>
        <dbReference type="ARBA" id="ARBA00000900"/>
    </source>
</evidence>
<proteinExistence type="predicted"/>
<comment type="catalytic activity">
    <reaction evidence="1">
        <text>S-ubiquitinyl-[E2 ubiquitin-conjugating enzyme]-L-cysteine + [acceptor protein]-L-lysine = [E2 ubiquitin-conjugating enzyme]-L-cysteine + N(6)-ubiquitinyl-[acceptor protein]-L-lysine.</text>
        <dbReference type="EC" id="2.3.2.27"/>
    </reaction>
</comment>
<dbReference type="PANTHER" id="PTHR22763">
    <property type="entry name" value="RING ZINC FINGER PROTEIN"/>
    <property type="match status" value="1"/>
</dbReference>
<dbReference type="EMBL" id="JAIXMP010000048">
    <property type="protein sequence ID" value="KAI9246092.1"/>
    <property type="molecule type" value="Genomic_DNA"/>
</dbReference>
<feature type="domain" description="SWEET-like" evidence="15">
    <location>
        <begin position="116"/>
        <end position="226"/>
    </location>
</feature>
<reference evidence="16" key="1">
    <citation type="journal article" date="2022" name="IScience">
        <title>Evolution of zygomycete secretomes and the origins of terrestrial fungal ecologies.</title>
        <authorList>
            <person name="Chang Y."/>
            <person name="Wang Y."/>
            <person name="Mondo S."/>
            <person name="Ahrendt S."/>
            <person name="Andreopoulos W."/>
            <person name="Barry K."/>
            <person name="Beard J."/>
            <person name="Benny G.L."/>
            <person name="Blankenship S."/>
            <person name="Bonito G."/>
            <person name="Cuomo C."/>
            <person name="Desiro A."/>
            <person name="Gervers K.A."/>
            <person name="Hundley H."/>
            <person name="Kuo A."/>
            <person name="LaButti K."/>
            <person name="Lang B.F."/>
            <person name="Lipzen A."/>
            <person name="O'Donnell K."/>
            <person name="Pangilinan J."/>
            <person name="Reynolds N."/>
            <person name="Sandor L."/>
            <person name="Smith M.E."/>
            <person name="Tsang A."/>
            <person name="Grigoriev I.V."/>
            <person name="Stajich J.E."/>
            <person name="Spatafora J.W."/>
        </authorList>
    </citation>
    <scope>NUCLEOTIDE SEQUENCE</scope>
    <source>
        <strain evidence="16">RSA 2281</strain>
    </source>
</reference>
<keyword evidence="6 14" id="KW-0812">Transmembrane</keyword>
<evidence type="ECO:0000256" key="12">
    <source>
        <dbReference type="ARBA" id="ARBA00022989"/>
    </source>
</evidence>
<dbReference type="GO" id="GO:0008270">
    <property type="term" value="F:zinc ion binding"/>
    <property type="evidence" value="ECO:0007669"/>
    <property type="project" value="UniProtKB-KW"/>
</dbReference>
<accession>A0AAD5JYV6</accession>
<keyword evidence="12 14" id="KW-1133">Transmembrane helix</keyword>
<dbReference type="GO" id="GO:0012505">
    <property type="term" value="C:endomembrane system"/>
    <property type="evidence" value="ECO:0007669"/>
    <property type="project" value="UniProtKB-SubCell"/>
</dbReference>
<feature type="transmembrane region" description="Helical" evidence="14">
    <location>
        <begin position="162"/>
        <end position="183"/>
    </location>
</feature>
<evidence type="ECO:0000256" key="7">
    <source>
        <dbReference type="ARBA" id="ARBA00022723"/>
    </source>
</evidence>
<dbReference type="Gene3D" id="3.30.40.10">
    <property type="entry name" value="Zinc/RING finger domain, C3HC4 (zinc finger)"/>
    <property type="match status" value="1"/>
</dbReference>
<evidence type="ECO:0000256" key="4">
    <source>
        <dbReference type="ARBA" id="ARBA00012483"/>
    </source>
</evidence>
<keyword evidence="9" id="KW-0863">Zinc-finger</keyword>
<comment type="caution">
    <text evidence="16">The sequence shown here is derived from an EMBL/GenBank/DDBJ whole genome shotgun (WGS) entry which is preliminary data.</text>
</comment>
<keyword evidence="11" id="KW-0862">Zinc</keyword>
<dbReference type="GO" id="GO:0061630">
    <property type="term" value="F:ubiquitin protein ligase activity"/>
    <property type="evidence" value="ECO:0007669"/>
    <property type="project" value="UniProtKB-EC"/>
</dbReference>
<evidence type="ECO:0000256" key="8">
    <source>
        <dbReference type="ARBA" id="ARBA00022729"/>
    </source>
</evidence>
<comment type="pathway">
    <text evidence="3">Protein modification; protein ubiquitination.</text>
</comment>
<dbReference type="Proteomes" id="UP001209540">
    <property type="component" value="Unassembled WGS sequence"/>
</dbReference>
<feature type="domain" description="SWEET-like" evidence="15">
    <location>
        <begin position="264"/>
        <end position="378"/>
    </location>
</feature>
<name>A0AAD5JYV6_9FUNG</name>
<feature type="transmembrane region" description="Helical" evidence="14">
    <location>
        <begin position="347"/>
        <end position="365"/>
    </location>
</feature>
<evidence type="ECO:0000256" key="6">
    <source>
        <dbReference type="ARBA" id="ARBA00022692"/>
    </source>
</evidence>
<feature type="transmembrane region" description="Helical" evidence="14">
    <location>
        <begin position="123"/>
        <end position="142"/>
    </location>
</feature>
<keyword evidence="13 14" id="KW-0472">Membrane</keyword>
<dbReference type="InterPro" id="IPR050731">
    <property type="entry name" value="HRD1_E3_ubiq-ligases"/>
</dbReference>
<keyword evidence="17" id="KW-1185">Reference proteome</keyword>
<keyword evidence="5" id="KW-0808">Transferase</keyword>
<gene>
    <name evidence="16" type="ORF">BDA99DRAFT_447589</name>
</gene>
<evidence type="ECO:0000256" key="14">
    <source>
        <dbReference type="SAM" id="Phobius"/>
    </source>
</evidence>
<feature type="transmembrane region" description="Helical" evidence="14">
    <location>
        <begin position="190"/>
        <end position="213"/>
    </location>
</feature>
<evidence type="ECO:0000259" key="15">
    <source>
        <dbReference type="Pfam" id="PF11145"/>
    </source>
</evidence>
<keyword evidence="10" id="KW-0833">Ubl conjugation pathway</keyword>
<feature type="transmembrane region" description="Helical" evidence="14">
    <location>
        <begin position="318"/>
        <end position="335"/>
    </location>
</feature>
<dbReference type="GO" id="GO:0043161">
    <property type="term" value="P:proteasome-mediated ubiquitin-dependent protein catabolic process"/>
    <property type="evidence" value="ECO:0007669"/>
    <property type="project" value="TreeGrafter"/>
</dbReference>
<evidence type="ECO:0000256" key="11">
    <source>
        <dbReference type="ARBA" id="ARBA00022833"/>
    </source>
</evidence>
<keyword evidence="7" id="KW-0479">Metal-binding</keyword>
<dbReference type="InterPro" id="IPR021319">
    <property type="entry name" value="DUF2921"/>
</dbReference>
<dbReference type="Pfam" id="PF11145">
    <property type="entry name" value="DUF2921"/>
    <property type="match status" value="2"/>
</dbReference>
<protein>
    <recommendedName>
        <fullName evidence="4">RING-type E3 ubiquitin transferase</fullName>
        <ecNumber evidence="4">2.3.2.27</ecNumber>
    </recommendedName>
</protein>
<dbReference type="AlphaFoldDB" id="A0AAD5JYV6"/>
<evidence type="ECO:0000256" key="3">
    <source>
        <dbReference type="ARBA" id="ARBA00004906"/>
    </source>
</evidence>
<reference evidence="16" key="2">
    <citation type="submission" date="2023-02" db="EMBL/GenBank/DDBJ databases">
        <authorList>
            <consortium name="DOE Joint Genome Institute"/>
            <person name="Mondo S.J."/>
            <person name="Chang Y."/>
            <person name="Wang Y."/>
            <person name="Ahrendt S."/>
            <person name="Andreopoulos W."/>
            <person name="Barry K."/>
            <person name="Beard J."/>
            <person name="Benny G.L."/>
            <person name="Blankenship S."/>
            <person name="Bonito G."/>
            <person name="Cuomo C."/>
            <person name="Desiro A."/>
            <person name="Gervers K.A."/>
            <person name="Hundley H."/>
            <person name="Kuo A."/>
            <person name="LaButti K."/>
            <person name="Lang B.F."/>
            <person name="Lipzen A."/>
            <person name="O'Donnell K."/>
            <person name="Pangilinan J."/>
            <person name="Reynolds N."/>
            <person name="Sandor L."/>
            <person name="Smith M.W."/>
            <person name="Tsang A."/>
            <person name="Grigoriev I.V."/>
            <person name="Stajich J.E."/>
            <person name="Spatafora J.W."/>
        </authorList>
    </citation>
    <scope>NUCLEOTIDE SEQUENCE</scope>
    <source>
        <strain evidence="16">RSA 2281</strain>
    </source>
</reference>
<evidence type="ECO:0000256" key="2">
    <source>
        <dbReference type="ARBA" id="ARBA00004127"/>
    </source>
</evidence>
<dbReference type="InterPro" id="IPR013083">
    <property type="entry name" value="Znf_RING/FYVE/PHD"/>
</dbReference>
<organism evidence="16 17">
    <name type="scientific">Phascolomyces articulosus</name>
    <dbReference type="NCBI Taxonomy" id="60185"/>
    <lineage>
        <taxon>Eukaryota</taxon>
        <taxon>Fungi</taxon>
        <taxon>Fungi incertae sedis</taxon>
        <taxon>Mucoromycota</taxon>
        <taxon>Mucoromycotina</taxon>
        <taxon>Mucoromycetes</taxon>
        <taxon>Mucorales</taxon>
        <taxon>Lichtheimiaceae</taxon>
        <taxon>Phascolomyces</taxon>
    </lineage>
</organism>